<dbReference type="EMBL" id="SORI01000016">
    <property type="protein sequence ID" value="TDY57081.1"/>
    <property type="molecule type" value="Genomic_DNA"/>
</dbReference>
<evidence type="ECO:0000256" key="1">
    <source>
        <dbReference type="ARBA" id="ARBA00001974"/>
    </source>
</evidence>
<comment type="caution">
    <text evidence="6">The sequence shown here is derived from an EMBL/GenBank/DDBJ whole genome shotgun (WGS) entry which is preliminary data.</text>
</comment>
<dbReference type="SUPFAM" id="SSF56176">
    <property type="entry name" value="FAD-binding/transporter-associated domain-like"/>
    <property type="match status" value="1"/>
</dbReference>
<dbReference type="InterPro" id="IPR016171">
    <property type="entry name" value="Vanillyl_alc_oxidase_C-sub2"/>
</dbReference>
<reference evidence="6 7" key="1">
    <citation type="submission" date="2019-03" db="EMBL/GenBank/DDBJ databases">
        <title>Genomic Encyclopedia of Type Strains, Phase IV (KMG-IV): sequencing the most valuable type-strain genomes for metagenomic binning, comparative biology and taxonomic classification.</title>
        <authorList>
            <person name="Goeker M."/>
        </authorList>
    </citation>
    <scope>NUCLEOTIDE SEQUENCE [LARGE SCALE GENOMIC DNA]</scope>
    <source>
        <strain evidence="6 7">DSM 25964</strain>
    </source>
</reference>
<dbReference type="InterPro" id="IPR016167">
    <property type="entry name" value="FAD-bd_PCMH_sub1"/>
</dbReference>
<dbReference type="Gene3D" id="3.30.70.2190">
    <property type="match status" value="1"/>
</dbReference>
<dbReference type="InterPro" id="IPR016166">
    <property type="entry name" value="FAD-bd_PCMH"/>
</dbReference>
<evidence type="ECO:0000313" key="6">
    <source>
        <dbReference type="EMBL" id="TDY57081.1"/>
    </source>
</evidence>
<keyword evidence="3" id="KW-0274">FAD</keyword>
<sequence length="485" mass="51820">MTGTFFGNTDALRERYGKITPEILREIQEAAGAKNVVAGDPEALESYASDEAGIMFTSMPDAVVKAESAEQVAAVMKVASKYKIPVTPRGAGSGLAGAAVPLCGGIVLSLEKMNRILEIDPVNRVAVVEPGVVTNELCKAVAEQGFLYAGYPMSTETSFIGGNVATNAGGGKVIRYGNTRRHVLGLEVVLPTGTVLNLGGRIRKDTWGYSLMQLMVGSEGTLGIITRVIVNLEPKPGKTVNLLVAFPDLDSAVDSVAKVVRTGISVISCELMDKLSVNIAASHVNTVLPYQDRADAFLLIQIEGDSDERLEEGYEKVGTLCLENGALEVFVAESRTESGMIWNIRQNLAEAMRAHDPYCSLSGDMVVPLSTVPEMVEEIRKAGKERGIAVGILGHIADGNLHPIIFKPAGMEPMEWAEYAEAFYDDLTSVAIRLGGVGSGEHGIGYVKMPIFLHSKPAEEIEIMRGIKRSFDPDGILNPGKLLGS</sequence>
<dbReference type="GO" id="GO:0016491">
    <property type="term" value="F:oxidoreductase activity"/>
    <property type="evidence" value="ECO:0007669"/>
    <property type="project" value="UniProtKB-KW"/>
</dbReference>
<comment type="cofactor">
    <cofactor evidence="1">
        <name>FAD</name>
        <dbReference type="ChEBI" id="CHEBI:57692"/>
    </cofactor>
</comment>
<keyword evidence="4" id="KW-0560">Oxidoreductase</keyword>
<dbReference type="InterPro" id="IPR016164">
    <property type="entry name" value="FAD-linked_Oxase-like_C"/>
</dbReference>
<dbReference type="AlphaFoldDB" id="A0A4R8M2A5"/>
<dbReference type="InterPro" id="IPR016169">
    <property type="entry name" value="FAD-bd_PCMH_sub2"/>
</dbReference>
<proteinExistence type="predicted"/>
<evidence type="ECO:0000256" key="2">
    <source>
        <dbReference type="ARBA" id="ARBA00022630"/>
    </source>
</evidence>
<dbReference type="InterPro" id="IPR006094">
    <property type="entry name" value="Oxid_FAD_bind_N"/>
</dbReference>
<dbReference type="Pfam" id="PF02913">
    <property type="entry name" value="FAD-oxidase_C"/>
    <property type="match status" value="1"/>
</dbReference>
<dbReference type="PANTHER" id="PTHR42934">
    <property type="entry name" value="GLYCOLATE OXIDASE SUBUNIT GLCD"/>
    <property type="match status" value="1"/>
</dbReference>
<dbReference type="PROSITE" id="PS51387">
    <property type="entry name" value="FAD_PCMH"/>
    <property type="match status" value="1"/>
</dbReference>
<dbReference type="Gene3D" id="1.10.45.10">
    <property type="entry name" value="Vanillyl-alcohol Oxidase, Chain A, domain 4"/>
    <property type="match status" value="1"/>
</dbReference>
<protein>
    <submittedName>
        <fullName evidence="6">Glycolate oxidase</fullName>
    </submittedName>
</protein>
<dbReference type="Gene3D" id="3.30.43.10">
    <property type="entry name" value="Uridine Diphospho-n-acetylenolpyruvylglucosamine Reductase, domain 2"/>
    <property type="match status" value="1"/>
</dbReference>
<evidence type="ECO:0000313" key="7">
    <source>
        <dbReference type="Proteomes" id="UP000295066"/>
    </source>
</evidence>
<dbReference type="InterPro" id="IPR036318">
    <property type="entry name" value="FAD-bd_PCMH-like_sf"/>
</dbReference>
<gene>
    <name evidence="6" type="ORF">C8D99_11657</name>
</gene>
<evidence type="ECO:0000259" key="5">
    <source>
        <dbReference type="PROSITE" id="PS51387"/>
    </source>
</evidence>
<dbReference type="FunFam" id="1.10.45.10:FF:000001">
    <property type="entry name" value="D-lactate dehydrogenase mitochondrial"/>
    <property type="match status" value="1"/>
</dbReference>
<dbReference type="OrthoDB" id="9811557at2"/>
<name>A0A4R8M2A5_9BACT</name>
<dbReference type="RefSeq" id="WP_133958347.1">
    <property type="nucleotide sequence ID" value="NZ_SORI01000016.1"/>
</dbReference>
<dbReference type="SUPFAM" id="SSF55103">
    <property type="entry name" value="FAD-linked oxidases, C-terminal domain"/>
    <property type="match status" value="1"/>
</dbReference>
<dbReference type="InterPro" id="IPR004113">
    <property type="entry name" value="FAD-bd_oxidored_4_C"/>
</dbReference>
<dbReference type="Gene3D" id="3.30.465.10">
    <property type="match status" value="1"/>
</dbReference>
<accession>A0A4R8M2A5</accession>
<dbReference type="Gene3D" id="3.30.70.2740">
    <property type="match status" value="1"/>
</dbReference>
<dbReference type="PANTHER" id="PTHR42934:SF2">
    <property type="entry name" value="GLYCOLATE OXIDASE SUBUNIT GLCD"/>
    <property type="match status" value="1"/>
</dbReference>
<evidence type="ECO:0000256" key="3">
    <source>
        <dbReference type="ARBA" id="ARBA00022827"/>
    </source>
</evidence>
<keyword evidence="7" id="KW-1185">Reference proteome</keyword>
<keyword evidence="2" id="KW-0285">Flavoprotein</keyword>
<evidence type="ECO:0000256" key="4">
    <source>
        <dbReference type="ARBA" id="ARBA00023002"/>
    </source>
</evidence>
<dbReference type="Pfam" id="PF01565">
    <property type="entry name" value="FAD_binding_4"/>
    <property type="match status" value="1"/>
</dbReference>
<organism evidence="6 7">
    <name type="scientific">Aminivibrio pyruvatiphilus</name>
    <dbReference type="NCBI Taxonomy" id="1005740"/>
    <lineage>
        <taxon>Bacteria</taxon>
        <taxon>Thermotogati</taxon>
        <taxon>Synergistota</taxon>
        <taxon>Synergistia</taxon>
        <taxon>Synergistales</taxon>
        <taxon>Aminobacteriaceae</taxon>
        <taxon>Aminivibrio</taxon>
    </lineage>
</organism>
<feature type="domain" description="FAD-binding PCMH-type" evidence="5">
    <location>
        <begin position="56"/>
        <end position="235"/>
    </location>
</feature>
<dbReference type="InterPro" id="IPR051914">
    <property type="entry name" value="FAD-linked_OxidoTrans_Type4"/>
</dbReference>
<dbReference type="GO" id="GO:0071949">
    <property type="term" value="F:FAD binding"/>
    <property type="evidence" value="ECO:0007669"/>
    <property type="project" value="InterPro"/>
</dbReference>
<dbReference type="Proteomes" id="UP000295066">
    <property type="component" value="Unassembled WGS sequence"/>
</dbReference>